<accession>A0A167I8R9</accession>
<dbReference type="OrthoDB" id="9981319at2759"/>
<dbReference type="AlphaFoldDB" id="A0A167I8R9"/>
<keyword evidence="3" id="KW-1185">Reference proteome</keyword>
<dbReference type="EMBL" id="AZHB01000050">
    <property type="protein sequence ID" value="OAA48797.1"/>
    <property type="molecule type" value="Genomic_DNA"/>
</dbReference>
<sequence length="180" mass="19734">MPYYEVSHSYPLTGAQKQDLARALTHSHIKAFNTPSMFVNVRFIKEDPSQENIFVGGELENKTYNGIVGYVRTSAARTKADFDRLAAEFEEAWYAVVGSGTADKGKHPYLTQDAEVRLHVIGLLPIVTAREAGFDIPVAGEEAPWVREKLPAFKELAEDGHPGFVKLLSEVKAVTGGASV</sequence>
<reference evidence="2 3" key="1">
    <citation type="journal article" date="2016" name="Genome Biol. Evol.">
        <title>Divergent and convergent evolution of fungal pathogenicity.</title>
        <authorList>
            <person name="Shang Y."/>
            <person name="Xiao G."/>
            <person name="Zheng P."/>
            <person name="Cen K."/>
            <person name="Zhan S."/>
            <person name="Wang C."/>
        </authorList>
    </citation>
    <scope>NUCLEOTIDE SEQUENCE [LARGE SCALE GENOMIC DNA]</scope>
    <source>
        <strain evidence="2 3">ARSEF 2679</strain>
    </source>
</reference>
<dbReference type="RefSeq" id="XP_018699746.1">
    <property type="nucleotide sequence ID" value="XM_018853065.1"/>
</dbReference>
<proteinExistence type="predicted"/>
<dbReference type="GeneID" id="30025755"/>
<gene>
    <name evidence="2" type="ORF">ISF_09463</name>
</gene>
<protein>
    <submittedName>
        <fullName evidence="2">Tautomerase</fullName>
    </submittedName>
</protein>
<dbReference type="Pfam" id="PF14832">
    <property type="entry name" value="Tautomerase_3"/>
    <property type="match status" value="1"/>
</dbReference>
<evidence type="ECO:0000313" key="3">
    <source>
        <dbReference type="Proteomes" id="UP000076744"/>
    </source>
</evidence>
<name>A0A167I8R9_CORFA</name>
<evidence type="ECO:0000313" key="2">
    <source>
        <dbReference type="EMBL" id="OAA48797.1"/>
    </source>
</evidence>
<feature type="domain" description="Tautomerase cis-CaaD-like" evidence="1">
    <location>
        <begin position="1"/>
        <end position="123"/>
    </location>
</feature>
<dbReference type="Gene3D" id="3.30.429.10">
    <property type="entry name" value="Macrophage Migration Inhibitory Factor"/>
    <property type="match status" value="1"/>
</dbReference>
<evidence type="ECO:0000259" key="1">
    <source>
        <dbReference type="Pfam" id="PF14832"/>
    </source>
</evidence>
<comment type="caution">
    <text evidence="2">The sequence shown here is derived from an EMBL/GenBank/DDBJ whole genome shotgun (WGS) entry which is preliminary data.</text>
</comment>
<dbReference type="InterPro" id="IPR014347">
    <property type="entry name" value="Tautomerase/MIF_sf"/>
</dbReference>
<dbReference type="Proteomes" id="UP000076744">
    <property type="component" value="Unassembled WGS sequence"/>
</dbReference>
<dbReference type="InterPro" id="IPR028116">
    <property type="entry name" value="Cis-CaaD-like"/>
</dbReference>
<organism evidence="2 3">
    <name type="scientific">Cordyceps fumosorosea (strain ARSEF 2679)</name>
    <name type="common">Isaria fumosorosea</name>
    <dbReference type="NCBI Taxonomy" id="1081104"/>
    <lineage>
        <taxon>Eukaryota</taxon>
        <taxon>Fungi</taxon>
        <taxon>Dikarya</taxon>
        <taxon>Ascomycota</taxon>
        <taxon>Pezizomycotina</taxon>
        <taxon>Sordariomycetes</taxon>
        <taxon>Hypocreomycetidae</taxon>
        <taxon>Hypocreales</taxon>
        <taxon>Cordycipitaceae</taxon>
        <taxon>Cordyceps</taxon>
    </lineage>
</organism>